<feature type="transmembrane region" description="Helical" evidence="1">
    <location>
        <begin position="38"/>
        <end position="58"/>
    </location>
</feature>
<evidence type="ECO:0000259" key="2">
    <source>
        <dbReference type="Pfam" id="PF20151"/>
    </source>
</evidence>
<evidence type="ECO:0000256" key="1">
    <source>
        <dbReference type="SAM" id="Phobius"/>
    </source>
</evidence>
<feature type="domain" description="DUF6533" evidence="2">
    <location>
        <begin position="6"/>
        <end position="48"/>
    </location>
</feature>
<feature type="transmembrane region" description="Helical" evidence="1">
    <location>
        <begin position="70"/>
        <end position="92"/>
    </location>
</feature>
<organism evidence="3 4">
    <name type="scientific">Calocera viscosa (strain TUFC12733)</name>
    <dbReference type="NCBI Taxonomy" id="1330018"/>
    <lineage>
        <taxon>Eukaryota</taxon>
        <taxon>Fungi</taxon>
        <taxon>Dikarya</taxon>
        <taxon>Basidiomycota</taxon>
        <taxon>Agaricomycotina</taxon>
        <taxon>Dacrymycetes</taxon>
        <taxon>Dacrymycetales</taxon>
        <taxon>Dacrymycetaceae</taxon>
        <taxon>Calocera</taxon>
    </lineage>
</organism>
<dbReference type="OrthoDB" id="3350812at2759"/>
<feature type="transmembrane region" description="Helical" evidence="1">
    <location>
        <begin position="6"/>
        <end position="31"/>
    </location>
</feature>
<dbReference type="Proteomes" id="UP000076738">
    <property type="component" value="Unassembled WGS sequence"/>
</dbReference>
<dbReference type="AlphaFoldDB" id="A0A167FWL9"/>
<proteinExistence type="predicted"/>
<feature type="transmembrane region" description="Helical" evidence="1">
    <location>
        <begin position="156"/>
        <end position="180"/>
    </location>
</feature>
<feature type="transmembrane region" description="Helical" evidence="1">
    <location>
        <begin position="219"/>
        <end position="236"/>
    </location>
</feature>
<protein>
    <recommendedName>
        <fullName evidence="2">DUF6533 domain-containing protein</fullName>
    </recommendedName>
</protein>
<feature type="transmembrane region" description="Helical" evidence="1">
    <location>
        <begin position="192"/>
        <end position="213"/>
    </location>
</feature>
<evidence type="ECO:0000313" key="4">
    <source>
        <dbReference type="Proteomes" id="UP000076738"/>
    </source>
</evidence>
<dbReference type="EMBL" id="KV417359">
    <property type="protein sequence ID" value="KZO89924.1"/>
    <property type="molecule type" value="Genomic_DNA"/>
</dbReference>
<keyword evidence="4" id="KW-1185">Reference proteome</keyword>
<accession>A0A167FWL9</accession>
<dbReference type="STRING" id="1330018.A0A167FWL9"/>
<keyword evidence="1" id="KW-0812">Transmembrane</keyword>
<keyword evidence="1" id="KW-0472">Membrane</keyword>
<dbReference type="Pfam" id="PF20151">
    <property type="entry name" value="DUF6533"/>
    <property type="match status" value="1"/>
</dbReference>
<feature type="transmembrane region" description="Helical" evidence="1">
    <location>
        <begin position="104"/>
        <end position="122"/>
    </location>
</feature>
<gene>
    <name evidence="3" type="ORF">CALVIDRAFT_603326</name>
</gene>
<reference evidence="3 4" key="1">
    <citation type="journal article" date="2016" name="Mol. Biol. Evol.">
        <title>Comparative Genomics of Early-Diverging Mushroom-Forming Fungi Provides Insights into the Origins of Lignocellulose Decay Capabilities.</title>
        <authorList>
            <person name="Nagy L.G."/>
            <person name="Riley R."/>
            <person name="Tritt A."/>
            <person name="Adam C."/>
            <person name="Daum C."/>
            <person name="Floudas D."/>
            <person name="Sun H."/>
            <person name="Yadav J.S."/>
            <person name="Pangilinan J."/>
            <person name="Larsson K.H."/>
            <person name="Matsuura K."/>
            <person name="Barry K."/>
            <person name="Labutti K."/>
            <person name="Kuo R."/>
            <person name="Ohm R.A."/>
            <person name="Bhattacharya S.S."/>
            <person name="Shirouzu T."/>
            <person name="Yoshinaga Y."/>
            <person name="Martin F.M."/>
            <person name="Grigoriev I.V."/>
            <person name="Hibbett D.S."/>
        </authorList>
    </citation>
    <scope>NUCLEOTIDE SEQUENCE [LARGE SCALE GENOMIC DNA]</scope>
    <source>
        <strain evidence="3 4">TUFC12733</strain>
    </source>
</reference>
<dbReference type="InterPro" id="IPR045340">
    <property type="entry name" value="DUF6533"/>
</dbReference>
<evidence type="ECO:0000313" key="3">
    <source>
        <dbReference type="EMBL" id="KZO89924.1"/>
    </source>
</evidence>
<keyword evidence="1" id="KW-1133">Transmembrane helix</keyword>
<name>A0A167FWL9_CALVF</name>
<sequence length="283" mass="32179">MISQIVVASIMFLVYDYALTLPTEVQFVWLVKWTPGKVLFLLIRYPPFFSIPLFLYNMLVQIPNEYTCTWTIYCFEYMVLAQCILADIVIGLRTWVLWERRRSFTVILILTWVIVTAVATFYDHLATKQNIYTPYPVGVGLSGCLWNSQSAAPLGNMYICWTAYESFIFVVTLVRGLLHWRNKSFANLLTILYRDAFLVSLAFSVISISEIILTHTGQPMWAAAFSVLYAAAKAVLPGRIILNIREAALSLDDWDIPTGLTSSQPLTSQPSQNISTDCERLDV</sequence>